<feature type="non-terminal residue" evidence="2">
    <location>
        <position position="72"/>
    </location>
</feature>
<keyword evidence="1" id="KW-0812">Transmembrane</keyword>
<gene>
    <name evidence="2" type="ORF">PMAYCL1PPCAC_17146</name>
</gene>
<evidence type="ECO:0000313" key="2">
    <source>
        <dbReference type="EMBL" id="GMR46951.1"/>
    </source>
</evidence>
<organism evidence="2 3">
    <name type="scientific">Pristionchus mayeri</name>
    <dbReference type="NCBI Taxonomy" id="1317129"/>
    <lineage>
        <taxon>Eukaryota</taxon>
        <taxon>Metazoa</taxon>
        <taxon>Ecdysozoa</taxon>
        <taxon>Nematoda</taxon>
        <taxon>Chromadorea</taxon>
        <taxon>Rhabditida</taxon>
        <taxon>Rhabditina</taxon>
        <taxon>Diplogasteromorpha</taxon>
        <taxon>Diplogasteroidea</taxon>
        <taxon>Neodiplogasteridae</taxon>
        <taxon>Pristionchus</taxon>
    </lineage>
</organism>
<keyword evidence="1" id="KW-1133">Transmembrane helix</keyword>
<comment type="caution">
    <text evidence="2">The sequence shown here is derived from an EMBL/GenBank/DDBJ whole genome shotgun (WGS) entry which is preliminary data.</text>
</comment>
<dbReference type="AlphaFoldDB" id="A0AAN5I0L5"/>
<reference evidence="3" key="1">
    <citation type="submission" date="2022-10" db="EMBL/GenBank/DDBJ databases">
        <title>Genome assembly of Pristionchus species.</title>
        <authorList>
            <person name="Yoshida K."/>
            <person name="Sommer R.J."/>
        </authorList>
    </citation>
    <scope>NUCLEOTIDE SEQUENCE [LARGE SCALE GENOMIC DNA]</scope>
    <source>
        <strain evidence="3">RS5460</strain>
    </source>
</reference>
<evidence type="ECO:0000313" key="3">
    <source>
        <dbReference type="Proteomes" id="UP001328107"/>
    </source>
</evidence>
<protein>
    <submittedName>
        <fullName evidence="2">Uncharacterized protein</fullName>
    </submittedName>
</protein>
<dbReference type="EMBL" id="BTRK01000004">
    <property type="protein sequence ID" value="GMR46951.1"/>
    <property type="molecule type" value="Genomic_DNA"/>
</dbReference>
<proteinExistence type="predicted"/>
<keyword evidence="3" id="KW-1185">Reference proteome</keyword>
<evidence type="ECO:0000256" key="1">
    <source>
        <dbReference type="SAM" id="Phobius"/>
    </source>
</evidence>
<feature type="transmembrane region" description="Helical" evidence="1">
    <location>
        <begin position="6"/>
        <end position="29"/>
    </location>
</feature>
<name>A0AAN5I0L5_9BILA</name>
<keyword evidence="1" id="KW-0472">Membrane</keyword>
<accession>A0AAN5I0L5</accession>
<sequence length="72" mass="8059">DEGELWLQIYQTVLVVTEMVACILVFVACCSIRPALVLPIIVIQIWNSISIVGTGIWFIIDYWYDLTGAGIV</sequence>
<dbReference type="Proteomes" id="UP001328107">
    <property type="component" value="Unassembled WGS sequence"/>
</dbReference>
<feature type="transmembrane region" description="Helical" evidence="1">
    <location>
        <begin position="36"/>
        <end position="60"/>
    </location>
</feature>
<feature type="non-terminal residue" evidence="2">
    <location>
        <position position="1"/>
    </location>
</feature>